<dbReference type="EMBL" id="FNCE01000008">
    <property type="protein sequence ID" value="SDG28261.1"/>
    <property type="molecule type" value="Genomic_DNA"/>
</dbReference>
<protein>
    <submittedName>
        <fullName evidence="1">Uncharacterized protein</fullName>
    </submittedName>
</protein>
<keyword evidence="2" id="KW-1185">Reference proteome</keyword>
<name>A0A1G7SZ60_9PROT</name>
<dbReference type="Proteomes" id="UP000199415">
    <property type="component" value="Unassembled WGS sequence"/>
</dbReference>
<reference evidence="1 2" key="1">
    <citation type="submission" date="2016-10" db="EMBL/GenBank/DDBJ databases">
        <authorList>
            <person name="de Groot N.N."/>
        </authorList>
    </citation>
    <scope>NUCLEOTIDE SEQUENCE [LARGE SCALE GENOMIC DNA]</scope>
    <source>
        <strain evidence="1 2">DSM 25584</strain>
    </source>
</reference>
<gene>
    <name evidence="1" type="ORF">SAMN05216241_10811</name>
</gene>
<dbReference type="OrthoDB" id="7584850at2"/>
<organism evidence="1 2">
    <name type="scientific">Limimonas halophila</name>
    <dbReference type="NCBI Taxonomy" id="1082479"/>
    <lineage>
        <taxon>Bacteria</taxon>
        <taxon>Pseudomonadati</taxon>
        <taxon>Pseudomonadota</taxon>
        <taxon>Alphaproteobacteria</taxon>
        <taxon>Rhodospirillales</taxon>
        <taxon>Rhodovibrionaceae</taxon>
        <taxon>Limimonas</taxon>
    </lineage>
</organism>
<sequence length="66" mass="6965">MAALVLEVDDHQVGVLIPTRGGYVLFAALPAVAPIDQTRFRTVEAARSAARERLHARAGSPPTVSA</sequence>
<proteinExistence type="predicted"/>
<evidence type="ECO:0000313" key="2">
    <source>
        <dbReference type="Proteomes" id="UP000199415"/>
    </source>
</evidence>
<evidence type="ECO:0000313" key="1">
    <source>
        <dbReference type="EMBL" id="SDG28261.1"/>
    </source>
</evidence>
<accession>A0A1G7SZ60</accession>
<dbReference type="AlphaFoldDB" id="A0A1G7SZ60"/>
<dbReference type="RefSeq" id="WP_090020602.1">
    <property type="nucleotide sequence ID" value="NZ_FNCE01000008.1"/>
</dbReference>